<dbReference type="Proteomes" id="UP000314294">
    <property type="component" value="Unassembled WGS sequence"/>
</dbReference>
<evidence type="ECO:0000313" key="2">
    <source>
        <dbReference type="EMBL" id="TNN56745.1"/>
    </source>
</evidence>
<gene>
    <name evidence="2" type="ORF">EYF80_033003</name>
</gene>
<keyword evidence="3" id="KW-1185">Reference proteome</keyword>
<accession>A0A4Z2GUC0</accession>
<dbReference type="AlphaFoldDB" id="A0A4Z2GUC0"/>
<dbReference type="EMBL" id="SRLO01000421">
    <property type="protein sequence ID" value="TNN56745.1"/>
    <property type="molecule type" value="Genomic_DNA"/>
</dbReference>
<proteinExistence type="predicted"/>
<comment type="caution">
    <text evidence="2">The sequence shown here is derived from an EMBL/GenBank/DDBJ whole genome shotgun (WGS) entry which is preliminary data.</text>
</comment>
<reference evidence="2 3" key="1">
    <citation type="submission" date="2019-03" db="EMBL/GenBank/DDBJ databases">
        <title>First draft genome of Liparis tanakae, snailfish: a comprehensive survey of snailfish specific genes.</title>
        <authorList>
            <person name="Kim W."/>
            <person name="Song I."/>
            <person name="Jeong J.-H."/>
            <person name="Kim D."/>
            <person name="Kim S."/>
            <person name="Ryu S."/>
            <person name="Song J.Y."/>
            <person name="Lee S.K."/>
        </authorList>
    </citation>
    <scope>NUCLEOTIDE SEQUENCE [LARGE SCALE GENOMIC DNA]</scope>
    <source>
        <tissue evidence="2">Muscle</tissue>
    </source>
</reference>
<organism evidence="2 3">
    <name type="scientific">Liparis tanakae</name>
    <name type="common">Tanaka's snailfish</name>
    <dbReference type="NCBI Taxonomy" id="230148"/>
    <lineage>
        <taxon>Eukaryota</taxon>
        <taxon>Metazoa</taxon>
        <taxon>Chordata</taxon>
        <taxon>Craniata</taxon>
        <taxon>Vertebrata</taxon>
        <taxon>Euteleostomi</taxon>
        <taxon>Actinopterygii</taxon>
        <taxon>Neopterygii</taxon>
        <taxon>Teleostei</taxon>
        <taxon>Neoteleostei</taxon>
        <taxon>Acanthomorphata</taxon>
        <taxon>Eupercaria</taxon>
        <taxon>Perciformes</taxon>
        <taxon>Cottioidei</taxon>
        <taxon>Cottales</taxon>
        <taxon>Liparidae</taxon>
        <taxon>Liparis</taxon>
    </lineage>
</organism>
<evidence type="ECO:0000313" key="3">
    <source>
        <dbReference type="Proteomes" id="UP000314294"/>
    </source>
</evidence>
<feature type="region of interest" description="Disordered" evidence="1">
    <location>
        <begin position="60"/>
        <end position="89"/>
    </location>
</feature>
<evidence type="ECO:0000256" key="1">
    <source>
        <dbReference type="SAM" id="MobiDB-lite"/>
    </source>
</evidence>
<protein>
    <submittedName>
        <fullName evidence="2">Uncharacterized protein</fullName>
    </submittedName>
</protein>
<name>A0A4Z2GUC0_9TELE</name>
<sequence>MQKKESHCLYNVPLLTSRQPDRRTQSALTAELSQREGCSCISNPHITTCRLICITVECSEEHSSTKRSSAAAERLATPRGKEAQPEETAAMVFPEKPPLSFDFVYLTLAPDPWPQAEERTHLAASDPCS</sequence>